<dbReference type="EMBL" id="CP076686">
    <property type="protein sequence ID" value="QWV12617.1"/>
    <property type="molecule type" value="Genomic_DNA"/>
</dbReference>
<accession>A0ABX8IM67</accession>
<proteinExistence type="predicted"/>
<gene>
    <name evidence="1" type="ORF">KQ249_18410</name>
</gene>
<evidence type="ECO:0000313" key="2">
    <source>
        <dbReference type="Proteomes" id="UP000683442"/>
    </source>
</evidence>
<dbReference type="Proteomes" id="UP000683442">
    <property type="component" value="Chromosome"/>
</dbReference>
<keyword evidence="2" id="KW-1185">Reference proteome</keyword>
<protein>
    <submittedName>
        <fullName evidence="1">Uncharacterized protein</fullName>
    </submittedName>
</protein>
<dbReference type="RefSeq" id="WP_169702168.1">
    <property type="nucleotide sequence ID" value="NZ_CP076686.1"/>
</dbReference>
<dbReference type="GeneID" id="78561439"/>
<sequence>MTFKYQSELAAISQNGSTCPPQTAHEANLTAWRWVFSPISEAHFLPQARKNPARLNKAKDVEEKCSCWGISMHDTKEKSITAFKRVECSFRKARKVLGTHVAKAEITPDHGVCTPSNEVGHFDFHPYKNIKMSDSFFIDGPIP</sequence>
<evidence type="ECO:0000313" key="1">
    <source>
        <dbReference type="EMBL" id="QWV12617.1"/>
    </source>
</evidence>
<reference evidence="1 2" key="1">
    <citation type="submission" date="2021-06" db="EMBL/GenBank/DDBJ databases">
        <title>Microbial metabolic specificity influences pelagic lipid remineralization.</title>
        <authorList>
            <person name="Behrendt L."/>
            <person name="Hunter J.E."/>
            <person name="Alcolombri U."/>
            <person name="Smriga S."/>
            <person name="Mincer T."/>
            <person name="Lowenstein D.P."/>
            <person name="Peaudecerf F.J."/>
            <person name="Fernandez V.I."/>
            <person name="Fredricks H."/>
            <person name="Almblad H."/>
            <person name="Harrison J.J."/>
            <person name="Stocker R."/>
            <person name="Van Mooy B.A.S."/>
        </authorList>
    </citation>
    <scope>NUCLEOTIDE SEQUENCE [LARGE SCALE GENOMIC DNA]</scope>
    <source>
        <strain evidence="1 2">HP15-B</strain>
    </source>
</reference>
<name>A0ABX8IM67_9GAMM</name>
<organism evidence="1 2">
    <name type="scientific">Marinobacter adhaerens</name>
    <dbReference type="NCBI Taxonomy" id="1033846"/>
    <lineage>
        <taxon>Bacteria</taxon>
        <taxon>Pseudomonadati</taxon>
        <taxon>Pseudomonadota</taxon>
        <taxon>Gammaproteobacteria</taxon>
        <taxon>Pseudomonadales</taxon>
        <taxon>Marinobacteraceae</taxon>
        <taxon>Marinobacter</taxon>
    </lineage>
</organism>